<gene>
    <name evidence="4" type="ORF">V1264_010368</name>
</gene>
<dbReference type="InterPro" id="IPR036770">
    <property type="entry name" value="Ankyrin_rpt-contain_sf"/>
</dbReference>
<evidence type="ECO:0000313" key="4">
    <source>
        <dbReference type="EMBL" id="KAK7090596.1"/>
    </source>
</evidence>
<dbReference type="SMART" id="SM00248">
    <property type="entry name" value="ANK"/>
    <property type="match status" value="5"/>
</dbReference>
<feature type="repeat" description="ANK" evidence="3">
    <location>
        <begin position="70"/>
        <end position="102"/>
    </location>
</feature>
<keyword evidence="1" id="KW-0677">Repeat</keyword>
<dbReference type="SUPFAM" id="SSF48403">
    <property type="entry name" value="Ankyrin repeat"/>
    <property type="match status" value="1"/>
</dbReference>
<evidence type="ECO:0000256" key="2">
    <source>
        <dbReference type="ARBA" id="ARBA00023043"/>
    </source>
</evidence>
<keyword evidence="5" id="KW-1185">Reference proteome</keyword>
<proteinExistence type="predicted"/>
<name>A0AAN9AP62_9CAEN</name>
<dbReference type="Gene3D" id="1.25.40.20">
    <property type="entry name" value="Ankyrin repeat-containing domain"/>
    <property type="match status" value="1"/>
</dbReference>
<dbReference type="InterPro" id="IPR002110">
    <property type="entry name" value="Ankyrin_rpt"/>
</dbReference>
<dbReference type="PANTHER" id="PTHR24198:SF165">
    <property type="entry name" value="ANKYRIN REPEAT-CONTAINING PROTEIN-RELATED"/>
    <property type="match status" value="1"/>
</dbReference>
<dbReference type="PROSITE" id="PS50088">
    <property type="entry name" value="ANK_REPEAT"/>
    <property type="match status" value="2"/>
</dbReference>
<evidence type="ECO:0000313" key="5">
    <source>
        <dbReference type="Proteomes" id="UP001374579"/>
    </source>
</evidence>
<accession>A0AAN9AP62</accession>
<feature type="repeat" description="ANK" evidence="3">
    <location>
        <begin position="171"/>
        <end position="203"/>
    </location>
</feature>
<reference evidence="4 5" key="1">
    <citation type="submission" date="2024-02" db="EMBL/GenBank/DDBJ databases">
        <title>Chromosome-scale genome assembly of the rough periwinkle Littorina saxatilis.</title>
        <authorList>
            <person name="De Jode A."/>
            <person name="Faria R."/>
            <person name="Formenti G."/>
            <person name="Sims Y."/>
            <person name="Smith T.P."/>
            <person name="Tracey A."/>
            <person name="Wood J.M.D."/>
            <person name="Zagrodzka Z.B."/>
            <person name="Johannesson K."/>
            <person name="Butlin R.K."/>
            <person name="Leder E.H."/>
        </authorList>
    </citation>
    <scope>NUCLEOTIDE SEQUENCE [LARGE SCALE GENOMIC DNA]</scope>
    <source>
        <strain evidence="4">Snail1</strain>
        <tissue evidence="4">Muscle</tissue>
    </source>
</reference>
<dbReference type="PANTHER" id="PTHR24198">
    <property type="entry name" value="ANKYRIN REPEAT AND PROTEIN KINASE DOMAIN-CONTAINING PROTEIN"/>
    <property type="match status" value="1"/>
</dbReference>
<sequence>MGNIINFIINRVNLIANSERRRQHPEQIDFRRRAFHAARRGDTEALQELAELSRCSASLFPLGEIIDPETGYTLLHAAMEQGGEDCVRFLIDAGCEIMRGDGSNETPLHVACMHNNTAGLRVALAAEERVDLEVTDVWQRTPLLKAMVYNSRHVLHMLLNLHVNLNAQDIDGLSLAHLAARHGHVDLLCDLAEKGADLNLLNDRARTPLSYAITACNPDVVRQLLIFGASTHNPKSGPPVVTAVSELIRRFEGGVMCERAEQVLHLMLAAHGYPLHLGEPDVFQRVLYTADVKRFLPLLHKMHICSDCPYSDLFMNPPTSLNLLPQQGRRNSGNQQRTHVTLFDLARRCARRTLMASGRNVMWAVERLGSSVPPAVKGILMLKDCDHKDFPQ</sequence>
<evidence type="ECO:0000256" key="3">
    <source>
        <dbReference type="PROSITE-ProRule" id="PRU00023"/>
    </source>
</evidence>
<dbReference type="Proteomes" id="UP001374579">
    <property type="component" value="Unassembled WGS sequence"/>
</dbReference>
<evidence type="ECO:0000256" key="1">
    <source>
        <dbReference type="ARBA" id="ARBA00022737"/>
    </source>
</evidence>
<comment type="caution">
    <text evidence="4">The sequence shown here is derived from an EMBL/GenBank/DDBJ whole genome shotgun (WGS) entry which is preliminary data.</text>
</comment>
<keyword evidence="2 3" id="KW-0040">ANK repeat</keyword>
<dbReference type="PROSITE" id="PS50297">
    <property type="entry name" value="ANK_REP_REGION"/>
    <property type="match status" value="2"/>
</dbReference>
<dbReference type="EMBL" id="JBAMIC010000024">
    <property type="protein sequence ID" value="KAK7090596.1"/>
    <property type="molecule type" value="Genomic_DNA"/>
</dbReference>
<dbReference type="AlphaFoldDB" id="A0AAN9AP62"/>
<protein>
    <submittedName>
        <fullName evidence="4">Uncharacterized protein</fullName>
    </submittedName>
</protein>
<dbReference type="Pfam" id="PF12796">
    <property type="entry name" value="Ank_2"/>
    <property type="match status" value="2"/>
</dbReference>
<organism evidence="4 5">
    <name type="scientific">Littorina saxatilis</name>
    <dbReference type="NCBI Taxonomy" id="31220"/>
    <lineage>
        <taxon>Eukaryota</taxon>
        <taxon>Metazoa</taxon>
        <taxon>Spiralia</taxon>
        <taxon>Lophotrochozoa</taxon>
        <taxon>Mollusca</taxon>
        <taxon>Gastropoda</taxon>
        <taxon>Caenogastropoda</taxon>
        <taxon>Littorinimorpha</taxon>
        <taxon>Littorinoidea</taxon>
        <taxon>Littorinidae</taxon>
        <taxon>Littorina</taxon>
    </lineage>
</organism>